<proteinExistence type="predicted"/>
<name>A0A0P6XWA2_9CHLR</name>
<dbReference type="STRING" id="1134406.ADN00_14620"/>
<dbReference type="EMBL" id="LGCL01000035">
    <property type="protein sequence ID" value="KPL73603.1"/>
    <property type="molecule type" value="Genomic_DNA"/>
</dbReference>
<dbReference type="InterPro" id="IPR011249">
    <property type="entry name" value="Metalloenz_LuxS/M16"/>
</dbReference>
<gene>
    <name evidence="3" type="ORF">ADN00_14620</name>
</gene>
<dbReference type="Pfam" id="PF00675">
    <property type="entry name" value="Peptidase_M16"/>
    <property type="match status" value="1"/>
</dbReference>
<evidence type="ECO:0008006" key="5">
    <source>
        <dbReference type="Google" id="ProtNLM"/>
    </source>
</evidence>
<dbReference type="Proteomes" id="UP000050417">
    <property type="component" value="Unassembled WGS sequence"/>
</dbReference>
<organism evidence="3 4">
    <name type="scientific">Ornatilinea apprima</name>
    <dbReference type="NCBI Taxonomy" id="1134406"/>
    <lineage>
        <taxon>Bacteria</taxon>
        <taxon>Bacillati</taxon>
        <taxon>Chloroflexota</taxon>
        <taxon>Anaerolineae</taxon>
        <taxon>Anaerolineales</taxon>
        <taxon>Anaerolineaceae</taxon>
        <taxon>Ornatilinea</taxon>
    </lineage>
</organism>
<evidence type="ECO:0000313" key="3">
    <source>
        <dbReference type="EMBL" id="KPL73603.1"/>
    </source>
</evidence>
<dbReference type="Gene3D" id="3.30.830.10">
    <property type="entry name" value="Metalloenzyme, LuxS/M16 peptidase-like"/>
    <property type="match status" value="2"/>
</dbReference>
<accession>A0A0P6XWA2</accession>
<dbReference type="InterPro" id="IPR007863">
    <property type="entry name" value="Peptidase_M16_C"/>
</dbReference>
<keyword evidence="4" id="KW-1185">Reference proteome</keyword>
<evidence type="ECO:0000313" key="4">
    <source>
        <dbReference type="Proteomes" id="UP000050417"/>
    </source>
</evidence>
<dbReference type="PANTHER" id="PTHR11851">
    <property type="entry name" value="METALLOPROTEASE"/>
    <property type="match status" value="1"/>
</dbReference>
<feature type="domain" description="Peptidase M16 C-terminal" evidence="2">
    <location>
        <begin position="171"/>
        <end position="347"/>
    </location>
</feature>
<evidence type="ECO:0000259" key="1">
    <source>
        <dbReference type="Pfam" id="PF00675"/>
    </source>
</evidence>
<evidence type="ECO:0000259" key="2">
    <source>
        <dbReference type="Pfam" id="PF05193"/>
    </source>
</evidence>
<sequence>MPGPDDVHRFVLENGIVVLCRQNLTSPSVQINGYLTYGSMFDPPEQLGLAQFTTLGLMKGTQKRSFSEIYDALESVGASLGLASSVHTTSFSGRALAEDLPLLLSILQESITQPTFPPDQIERLRAQYVTGLEIRDQSTEDMASMTFDQMLFPNHPYGLPVDGYANTVKAISRDDLVEFHRRHAGPRGMVIAIVSNLAPEEALHQVQDALGGWNNPEQIAEPSFPAVSAPTQTRREHVELAGKSQSDLVMGTLGPRRNDDDYVAASLGNNVLGQFGMFGRIGEVVREQSGLAYYASTHINASSEAGSWEVSAGVNPANLDRAIELIIGELRRFTREPVSLEELEDTQSYYLGRLPMQLESNAGVAGALINIERYQLGLDYYRRYPQMVLEVTPEKVLEAARRYIEPDKLYIATAGSRA</sequence>
<comment type="caution">
    <text evidence="3">The sequence shown here is derived from an EMBL/GenBank/DDBJ whole genome shotgun (WGS) entry which is preliminary data.</text>
</comment>
<dbReference type="PANTHER" id="PTHR11851:SF224">
    <property type="entry name" value="PROCESSING PROTEASE"/>
    <property type="match status" value="1"/>
</dbReference>
<dbReference type="InterPro" id="IPR050361">
    <property type="entry name" value="MPP/UQCRC_Complex"/>
</dbReference>
<dbReference type="GO" id="GO:0046872">
    <property type="term" value="F:metal ion binding"/>
    <property type="evidence" value="ECO:0007669"/>
    <property type="project" value="InterPro"/>
</dbReference>
<reference evidence="3 4" key="1">
    <citation type="submission" date="2015-07" db="EMBL/GenBank/DDBJ databases">
        <title>Genome sequence of Ornatilinea apprima DSM 23815.</title>
        <authorList>
            <person name="Hemp J."/>
            <person name="Ward L.M."/>
            <person name="Pace L.A."/>
            <person name="Fischer W.W."/>
        </authorList>
    </citation>
    <scope>NUCLEOTIDE SEQUENCE [LARGE SCALE GENOMIC DNA]</scope>
    <source>
        <strain evidence="3 4">P3M-1</strain>
    </source>
</reference>
<dbReference type="SUPFAM" id="SSF63411">
    <property type="entry name" value="LuxS/MPP-like metallohydrolase"/>
    <property type="match status" value="2"/>
</dbReference>
<protein>
    <recommendedName>
        <fullName evidence="5">Peptidase M16</fullName>
    </recommendedName>
</protein>
<feature type="domain" description="Peptidase M16 N-terminal" evidence="1">
    <location>
        <begin position="18"/>
        <end position="143"/>
    </location>
</feature>
<dbReference type="Pfam" id="PF05193">
    <property type="entry name" value="Peptidase_M16_C"/>
    <property type="match status" value="1"/>
</dbReference>
<dbReference type="InterPro" id="IPR011765">
    <property type="entry name" value="Pept_M16_N"/>
</dbReference>
<dbReference type="AlphaFoldDB" id="A0A0P6XWA2"/>